<keyword evidence="7 8" id="KW-0413">Isomerase</keyword>
<evidence type="ECO:0000256" key="4">
    <source>
        <dbReference type="ARBA" id="ARBA00022432"/>
    </source>
</evidence>
<feature type="binding site" evidence="8">
    <location>
        <begin position="7"/>
        <end position="9"/>
    </location>
    <ligand>
        <name>substrate</name>
    </ligand>
</feature>
<evidence type="ECO:0000256" key="1">
    <source>
        <dbReference type="ARBA" id="ARBA00004680"/>
    </source>
</evidence>
<dbReference type="GO" id="GO:0046166">
    <property type="term" value="P:glyceraldehyde-3-phosphate biosynthetic process"/>
    <property type="evidence" value="ECO:0007669"/>
    <property type="project" value="TreeGrafter"/>
</dbReference>
<organism evidence="10 11">
    <name type="scientific">Hydrogenophilus thermoluteolus</name>
    <name type="common">Pseudomonas hydrogenothermophila</name>
    <dbReference type="NCBI Taxonomy" id="297"/>
    <lineage>
        <taxon>Bacteria</taxon>
        <taxon>Pseudomonadati</taxon>
        <taxon>Pseudomonadota</taxon>
        <taxon>Hydrogenophilia</taxon>
        <taxon>Hydrogenophilales</taxon>
        <taxon>Hydrogenophilaceae</taxon>
        <taxon>Hydrogenophilus</taxon>
    </lineage>
</organism>
<dbReference type="EC" id="5.3.1.1" evidence="8 9"/>
<dbReference type="InterPro" id="IPR020861">
    <property type="entry name" value="Triosephosphate_isomerase_AS"/>
</dbReference>
<keyword evidence="4 8" id="KW-0312">Gluconeogenesis</keyword>
<dbReference type="InterPro" id="IPR013785">
    <property type="entry name" value="Aldolase_TIM"/>
</dbReference>
<comment type="pathway">
    <text evidence="8 9">Carbohydrate biosynthesis; gluconeogenesis.</text>
</comment>
<proteinExistence type="inferred from homology"/>
<accession>A0A2Z6DY84</accession>
<keyword evidence="5 8" id="KW-0963">Cytoplasm</keyword>
<dbReference type="UniPathway" id="UPA00138"/>
<evidence type="ECO:0000256" key="3">
    <source>
        <dbReference type="ARBA" id="ARBA00007422"/>
    </source>
</evidence>
<dbReference type="PROSITE" id="PS51440">
    <property type="entry name" value="TIM_2"/>
    <property type="match status" value="1"/>
</dbReference>
<comment type="subcellular location">
    <subcellularLocation>
        <location evidence="8 9">Cytoplasm</location>
    </subcellularLocation>
</comment>
<evidence type="ECO:0000256" key="6">
    <source>
        <dbReference type="ARBA" id="ARBA00023152"/>
    </source>
</evidence>
<comment type="pathway">
    <text evidence="1 8 9">Carbohydrate degradation; glycolysis; D-glyceraldehyde 3-phosphate from glycerone phosphate: step 1/1.</text>
</comment>
<keyword evidence="11" id="KW-1185">Reference proteome</keyword>
<dbReference type="GO" id="GO:0006096">
    <property type="term" value="P:glycolytic process"/>
    <property type="evidence" value="ECO:0007669"/>
    <property type="project" value="UniProtKB-UniRule"/>
</dbReference>
<dbReference type="Gene3D" id="3.20.20.70">
    <property type="entry name" value="Aldolase class I"/>
    <property type="match status" value="1"/>
</dbReference>
<protein>
    <recommendedName>
        <fullName evidence="8 9">Triosephosphate isomerase</fullName>
        <shortName evidence="8">TIM</shortName>
        <shortName evidence="8">TPI</shortName>
        <ecNumber evidence="8 9">5.3.1.1</ecNumber>
    </recommendedName>
    <alternativeName>
        <fullName evidence="8">Triose-phosphate isomerase</fullName>
    </alternativeName>
</protein>
<comment type="pathway">
    <text evidence="2">Carbohydrate metabolism; erythritol degradation.</text>
</comment>
<dbReference type="InterPro" id="IPR000652">
    <property type="entry name" value="Triosephosphate_isomerase"/>
</dbReference>
<dbReference type="KEGG" id="htl:HPTL_1183"/>
<comment type="catalytic activity">
    <reaction evidence="8 9">
        <text>D-glyceraldehyde 3-phosphate = dihydroxyacetone phosphate</text>
        <dbReference type="Rhea" id="RHEA:18585"/>
        <dbReference type="ChEBI" id="CHEBI:57642"/>
        <dbReference type="ChEBI" id="CHEBI:59776"/>
        <dbReference type="EC" id="5.3.1.1"/>
    </reaction>
</comment>
<dbReference type="HAMAP" id="MF_00147_B">
    <property type="entry name" value="TIM_B"/>
    <property type="match status" value="1"/>
</dbReference>
<dbReference type="InterPro" id="IPR035990">
    <property type="entry name" value="TIM_sf"/>
</dbReference>
<dbReference type="UniPathway" id="UPA00109">
    <property type="reaction ID" value="UER00189"/>
</dbReference>
<reference evidence="10 11" key="1">
    <citation type="submission" date="2018-04" db="EMBL/GenBank/DDBJ databases">
        <title>Complete genome sequence of Hydrogenophilus thermoluteolus TH-1.</title>
        <authorList>
            <person name="Arai H."/>
        </authorList>
    </citation>
    <scope>NUCLEOTIDE SEQUENCE [LARGE SCALE GENOMIC DNA]</scope>
    <source>
        <strain evidence="10 11">TH-1</strain>
    </source>
</reference>
<dbReference type="EMBL" id="AP018558">
    <property type="protein sequence ID" value="BBD77447.1"/>
    <property type="molecule type" value="Genomic_DNA"/>
</dbReference>
<dbReference type="Pfam" id="PF00121">
    <property type="entry name" value="TIM"/>
    <property type="match status" value="1"/>
</dbReference>
<dbReference type="GO" id="GO:0019563">
    <property type="term" value="P:glycerol catabolic process"/>
    <property type="evidence" value="ECO:0007669"/>
    <property type="project" value="TreeGrafter"/>
</dbReference>
<dbReference type="AlphaFoldDB" id="A0A2Z6DY84"/>
<evidence type="ECO:0000256" key="7">
    <source>
        <dbReference type="ARBA" id="ARBA00023235"/>
    </source>
</evidence>
<comment type="subunit">
    <text evidence="8 9">Homodimer.</text>
</comment>
<dbReference type="PANTHER" id="PTHR21139:SF42">
    <property type="entry name" value="TRIOSEPHOSPHATE ISOMERASE"/>
    <property type="match status" value="1"/>
</dbReference>
<evidence type="ECO:0000256" key="5">
    <source>
        <dbReference type="ARBA" id="ARBA00022490"/>
    </source>
</evidence>
<dbReference type="PANTHER" id="PTHR21139">
    <property type="entry name" value="TRIOSEPHOSPHATE ISOMERASE"/>
    <property type="match status" value="1"/>
</dbReference>
<comment type="similarity">
    <text evidence="3 8 9">Belongs to the triosephosphate isomerase family.</text>
</comment>
<dbReference type="OrthoDB" id="882088at2"/>
<sequence length="246" mass="26428">MKWVIGNWKSNGAWSQNEALLVALKALVCENTRVGVCVPFPYLAQAQRMLQESKVLWGAQNVSPFGPGAYTGEVHAEMLCDFGCRLTIVGHSERRQYFGETNAQIAEKIQRLNAVAITPIWCVGETLEERERGAWQDVLRQQIVEVVEIVGAAAVENVLIAYEPVWAIGTGRNATPEDVAAAHGWLRTVLSEVGARSDLPILYGGSVKGGNAAELFTVEGCDGGLIGGASLSAMEFAAIVAAAEKE</sequence>
<feature type="binding site" evidence="8">
    <location>
        <begin position="227"/>
        <end position="228"/>
    </location>
    <ligand>
        <name>substrate</name>
    </ligand>
</feature>
<feature type="binding site" evidence="8">
    <location>
        <position position="206"/>
    </location>
    <ligand>
        <name>substrate</name>
    </ligand>
</feature>
<evidence type="ECO:0000256" key="2">
    <source>
        <dbReference type="ARBA" id="ARBA00004939"/>
    </source>
</evidence>
<comment type="function">
    <text evidence="8">Involved in the gluconeogenesis. Catalyzes stereospecifically the conversion of dihydroxyacetone phosphate (DHAP) to D-glyceraldehyde-3-phosphate (G3P).</text>
</comment>
<dbReference type="FunFam" id="3.20.20.70:FF:000016">
    <property type="entry name" value="Triosephosphate isomerase"/>
    <property type="match status" value="1"/>
</dbReference>
<evidence type="ECO:0000256" key="8">
    <source>
        <dbReference type="HAMAP-Rule" id="MF_00147"/>
    </source>
</evidence>
<feature type="binding site" evidence="8">
    <location>
        <position position="169"/>
    </location>
    <ligand>
        <name>substrate</name>
    </ligand>
</feature>
<dbReference type="Proteomes" id="UP000262004">
    <property type="component" value="Chromosome"/>
</dbReference>
<feature type="active site" description="Proton acceptor" evidence="8">
    <location>
        <position position="163"/>
    </location>
</feature>
<gene>
    <name evidence="8 10" type="primary">tpiA</name>
    <name evidence="10" type="ORF">HPTL_1183</name>
</gene>
<dbReference type="PROSITE" id="PS00171">
    <property type="entry name" value="TIM_1"/>
    <property type="match status" value="1"/>
</dbReference>
<name>A0A2Z6DY84_HYDTE</name>
<evidence type="ECO:0000256" key="9">
    <source>
        <dbReference type="RuleBase" id="RU363013"/>
    </source>
</evidence>
<dbReference type="SUPFAM" id="SSF51351">
    <property type="entry name" value="Triosephosphate isomerase (TIM)"/>
    <property type="match status" value="1"/>
</dbReference>
<dbReference type="InterPro" id="IPR022896">
    <property type="entry name" value="TrioseP_Isoase_bac/euk"/>
</dbReference>
<dbReference type="GO" id="GO:0005829">
    <property type="term" value="C:cytosol"/>
    <property type="evidence" value="ECO:0007669"/>
    <property type="project" value="TreeGrafter"/>
</dbReference>
<dbReference type="GO" id="GO:0004807">
    <property type="term" value="F:triose-phosphate isomerase activity"/>
    <property type="evidence" value="ECO:0007669"/>
    <property type="project" value="UniProtKB-UniRule"/>
</dbReference>
<feature type="active site" description="Electrophile" evidence="8">
    <location>
        <position position="91"/>
    </location>
</feature>
<dbReference type="NCBIfam" id="TIGR00419">
    <property type="entry name" value="tim"/>
    <property type="match status" value="1"/>
</dbReference>
<dbReference type="RefSeq" id="WP_119335184.1">
    <property type="nucleotide sequence ID" value="NZ_AP018558.1"/>
</dbReference>
<dbReference type="GO" id="GO:0006094">
    <property type="term" value="P:gluconeogenesis"/>
    <property type="evidence" value="ECO:0007669"/>
    <property type="project" value="UniProtKB-UniRule"/>
</dbReference>
<keyword evidence="6 8" id="KW-0324">Glycolysis</keyword>
<evidence type="ECO:0000313" key="10">
    <source>
        <dbReference type="EMBL" id="BBD77447.1"/>
    </source>
</evidence>
<evidence type="ECO:0000313" key="11">
    <source>
        <dbReference type="Proteomes" id="UP000262004"/>
    </source>
</evidence>
<dbReference type="CDD" id="cd00311">
    <property type="entry name" value="TIM"/>
    <property type="match status" value="1"/>
</dbReference>